<evidence type="ECO:0000256" key="4">
    <source>
        <dbReference type="ARBA" id="ARBA00022741"/>
    </source>
</evidence>
<dbReference type="InterPro" id="IPR051334">
    <property type="entry name" value="SRPK"/>
</dbReference>
<evidence type="ECO:0000256" key="3">
    <source>
        <dbReference type="ARBA" id="ARBA00022679"/>
    </source>
</evidence>
<dbReference type="OrthoDB" id="2649at2759"/>
<dbReference type="Gene3D" id="1.10.510.10">
    <property type="entry name" value="Transferase(Phosphotransferase) domain 1"/>
    <property type="match status" value="2"/>
</dbReference>
<dbReference type="InterPro" id="IPR008271">
    <property type="entry name" value="Ser/Thr_kinase_AS"/>
</dbReference>
<dbReference type="PROSITE" id="PS00107">
    <property type="entry name" value="PROTEIN_KINASE_ATP"/>
    <property type="match status" value="1"/>
</dbReference>
<reference evidence="12 13" key="1">
    <citation type="journal article" date="2019" name="Nat. Ecol. Evol.">
        <title>Megaphylogeny resolves global patterns of mushroom evolution.</title>
        <authorList>
            <person name="Varga T."/>
            <person name="Krizsan K."/>
            <person name="Foldi C."/>
            <person name="Dima B."/>
            <person name="Sanchez-Garcia M."/>
            <person name="Sanchez-Ramirez S."/>
            <person name="Szollosi G.J."/>
            <person name="Szarkandi J.G."/>
            <person name="Papp V."/>
            <person name="Albert L."/>
            <person name="Andreopoulos W."/>
            <person name="Angelini C."/>
            <person name="Antonin V."/>
            <person name="Barry K.W."/>
            <person name="Bougher N.L."/>
            <person name="Buchanan P."/>
            <person name="Buyck B."/>
            <person name="Bense V."/>
            <person name="Catcheside P."/>
            <person name="Chovatia M."/>
            <person name="Cooper J."/>
            <person name="Damon W."/>
            <person name="Desjardin D."/>
            <person name="Finy P."/>
            <person name="Geml J."/>
            <person name="Haridas S."/>
            <person name="Hughes K."/>
            <person name="Justo A."/>
            <person name="Karasinski D."/>
            <person name="Kautmanova I."/>
            <person name="Kiss B."/>
            <person name="Kocsube S."/>
            <person name="Kotiranta H."/>
            <person name="LaButti K.M."/>
            <person name="Lechner B.E."/>
            <person name="Liimatainen K."/>
            <person name="Lipzen A."/>
            <person name="Lukacs Z."/>
            <person name="Mihaltcheva S."/>
            <person name="Morgado L.N."/>
            <person name="Niskanen T."/>
            <person name="Noordeloos M.E."/>
            <person name="Ohm R.A."/>
            <person name="Ortiz-Santana B."/>
            <person name="Ovrebo C."/>
            <person name="Racz N."/>
            <person name="Riley R."/>
            <person name="Savchenko A."/>
            <person name="Shiryaev A."/>
            <person name="Soop K."/>
            <person name="Spirin V."/>
            <person name="Szebenyi C."/>
            <person name="Tomsovsky M."/>
            <person name="Tulloss R.E."/>
            <person name="Uehling J."/>
            <person name="Grigoriev I.V."/>
            <person name="Vagvolgyi C."/>
            <person name="Papp T."/>
            <person name="Martin F.M."/>
            <person name="Miettinen O."/>
            <person name="Hibbett D.S."/>
            <person name="Nagy L.G."/>
        </authorList>
    </citation>
    <scope>NUCLEOTIDE SEQUENCE [LARGE SCALE GENOMIC DNA]</scope>
    <source>
        <strain evidence="12 13">CBS 309.79</strain>
    </source>
</reference>
<comment type="catalytic activity">
    <reaction evidence="7">
        <text>L-threonyl-[protein] + ATP = O-phospho-L-threonyl-[protein] + ADP + H(+)</text>
        <dbReference type="Rhea" id="RHEA:46608"/>
        <dbReference type="Rhea" id="RHEA-COMP:11060"/>
        <dbReference type="Rhea" id="RHEA-COMP:11605"/>
        <dbReference type="ChEBI" id="CHEBI:15378"/>
        <dbReference type="ChEBI" id="CHEBI:30013"/>
        <dbReference type="ChEBI" id="CHEBI:30616"/>
        <dbReference type="ChEBI" id="CHEBI:61977"/>
        <dbReference type="ChEBI" id="CHEBI:456216"/>
        <dbReference type="EC" id="2.7.11.1"/>
    </reaction>
</comment>
<dbReference type="AlphaFoldDB" id="A0A5C3R5V7"/>
<dbReference type="PROSITE" id="PS00108">
    <property type="entry name" value="PROTEIN_KINASE_ST"/>
    <property type="match status" value="1"/>
</dbReference>
<dbReference type="InterPro" id="IPR017441">
    <property type="entry name" value="Protein_kinase_ATP_BS"/>
</dbReference>
<dbReference type="Pfam" id="PF00069">
    <property type="entry name" value="Pkinase"/>
    <property type="match status" value="2"/>
</dbReference>
<feature type="region of interest" description="Disordered" evidence="10">
    <location>
        <begin position="476"/>
        <end position="553"/>
    </location>
</feature>
<proteinExistence type="predicted"/>
<dbReference type="FunFam" id="1.10.510.10:FF:000275">
    <property type="entry name" value="SRSF protein kinase 2 isoform X3"/>
    <property type="match status" value="1"/>
</dbReference>
<feature type="compositionally biased region" description="Low complexity" evidence="10">
    <location>
        <begin position="396"/>
        <end position="407"/>
    </location>
</feature>
<feature type="compositionally biased region" description="Polar residues" evidence="10">
    <location>
        <begin position="245"/>
        <end position="255"/>
    </location>
</feature>
<dbReference type="InterPro" id="IPR011009">
    <property type="entry name" value="Kinase-like_dom_sf"/>
</dbReference>
<evidence type="ECO:0000256" key="9">
    <source>
        <dbReference type="PROSITE-ProRule" id="PRU10141"/>
    </source>
</evidence>
<feature type="compositionally biased region" description="Low complexity" evidence="10">
    <location>
        <begin position="519"/>
        <end position="543"/>
    </location>
</feature>
<feature type="compositionally biased region" description="Low complexity" evidence="10">
    <location>
        <begin position="323"/>
        <end position="354"/>
    </location>
</feature>
<dbReference type="EC" id="2.7.11.1" evidence="1"/>
<dbReference type="GO" id="GO:0050684">
    <property type="term" value="P:regulation of mRNA processing"/>
    <property type="evidence" value="ECO:0007669"/>
    <property type="project" value="TreeGrafter"/>
</dbReference>
<evidence type="ECO:0000256" key="6">
    <source>
        <dbReference type="ARBA" id="ARBA00022840"/>
    </source>
</evidence>
<feature type="region of interest" description="Disordered" evidence="10">
    <location>
        <begin position="311"/>
        <end position="354"/>
    </location>
</feature>
<evidence type="ECO:0000256" key="7">
    <source>
        <dbReference type="ARBA" id="ARBA00047899"/>
    </source>
</evidence>
<feature type="region of interest" description="Disordered" evidence="10">
    <location>
        <begin position="570"/>
        <end position="635"/>
    </location>
</feature>
<evidence type="ECO:0000256" key="1">
    <source>
        <dbReference type="ARBA" id="ARBA00012513"/>
    </source>
</evidence>
<accession>A0A5C3R5V7</accession>
<evidence type="ECO:0000259" key="11">
    <source>
        <dbReference type="PROSITE" id="PS50011"/>
    </source>
</evidence>
<evidence type="ECO:0000256" key="2">
    <source>
        <dbReference type="ARBA" id="ARBA00022527"/>
    </source>
</evidence>
<dbReference type="SUPFAM" id="SSF56112">
    <property type="entry name" value="Protein kinase-like (PK-like)"/>
    <property type="match status" value="1"/>
</dbReference>
<keyword evidence="5 12" id="KW-0418">Kinase</keyword>
<feature type="domain" description="Protein kinase" evidence="11">
    <location>
        <begin position="56"/>
        <end position="832"/>
    </location>
</feature>
<evidence type="ECO:0000313" key="13">
    <source>
        <dbReference type="Proteomes" id="UP000305067"/>
    </source>
</evidence>
<dbReference type="Gene3D" id="3.30.200.20">
    <property type="entry name" value="Phosphorylase Kinase, domain 1"/>
    <property type="match status" value="1"/>
</dbReference>
<evidence type="ECO:0000256" key="8">
    <source>
        <dbReference type="ARBA" id="ARBA00048679"/>
    </source>
</evidence>
<dbReference type="PANTHER" id="PTHR47634:SF9">
    <property type="entry name" value="PROTEIN KINASE DOMAIN-CONTAINING PROTEIN-RELATED"/>
    <property type="match status" value="1"/>
</dbReference>
<comment type="catalytic activity">
    <reaction evidence="8">
        <text>L-seryl-[protein] + ATP = O-phospho-L-seryl-[protein] + ADP + H(+)</text>
        <dbReference type="Rhea" id="RHEA:17989"/>
        <dbReference type="Rhea" id="RHEA-COMP:9863"/>
        <dbReference type="Rhea" id="RHEA-COMP:11604"/>
        <dbReference type="ChEBI" id="CHEBI:15378"/>
        <dbReference type="ChEBI" id="CHEBI:29999"/>
        <dbReference type="ChEBI" id="CHEBI:30616"/>
        <dbReference type="ChEBI" id="CHEBI:83421"/>
        <dbReference type="ChEBI" id="CHEBI:456216"/>
        <dbReference type="EC" id="2.7.11.1"/>
    </reaction>
</comment>
<dbReference type="GO" id="GO:0005737">
    <property type="term" value="C:cytoplasm"/>
    <property type="evidence" value="ECO:0007669"/>
    <property type="project" value="TreeGrafter"/>
</dbReference>
<evidence type="ECO:0000256" key="10">
    <source>
        <dbReference type="SAM" id="MobiDB-lite"/>
    </source>
</evidence>
<dbReference type="EMBL" id="ML178815">
    <property type="protein sequence ID" value="TFL06504.1"/>
    <property type="molecule type" value="Genomic_DNA"/>
</dbReference>
<keyword evidence="3" id="KW-0808">Transferase</keyword>
<dbReference type="GO" id="GO:0005524">
    <property type="term" value="F:ATP binding"/>
    <property type="evidence" value="ECO:0007669"/>
    <property type="project" value="UniProtKB-UniRule"/>
</dbReference>
<evidence type="ECO:0000256" key="5">
    <source>
        <dbReference type="ARBA" id="ARBA00022777"/>
    </source>
</evidence>
<dbReference type="SMART" id="SM00220">
    <property type="entry name" value="S_TKc"/>
    <property type="match status" value="1"/>
</dbReference>
<keyword evidence="4 9" id="KW-0547">Nucleotide-binding</keyword>
<dbReference type="GO" id="GO:0000245">
    <property type="term" value="P:spliceosomal complex assembly"/>
    <property type="evidence" value="ECO:0007669"/>
    <property type="project" value="TreeGrafter"/>
</dbReference>
<feature type="compositionally biased region" description="Low complexity" evidence="10">
    <location>
        <begin position="256"/>
        <end position="274"/>
    </location>
</feature>
<keyword evidence="6 9" id="KW-0067">ATP-binding</keyword>
<dbReference type="GO" id="GO:0005634">
    <property type="term" value="C:nucleus"/>
    <property type="evidence" value="ECO:0007669"/>
    <property type="project" value="TreeGrafter"/>
</dbReference>
<protein>
    <recommendedName>
        <fullName evidence="1">non-specific serine/threonine protein kinase</fullName>
        <ecNumber evidence="1">2.7.11.1</ecNumber>
    </recommendedName>
</protein>
<dbReference type="PANTHER" id="PTHR47634">
    <property type="entry name" value="PROTEIN KINASE DOMAIN-CONTAINING PROTEIN-RELATED"/>
    <property type="match status" value="1"/>
</dbReference>
<feature type="binding site" evidence="9">
    <location>
        <position position="85"/>
    </location>
    <ligand>
        <name>ATP</name>
        <dbReference type="ChEBI" id="CHEBI:30616"/>
    </ligand>
</feature>
<dbReference type="PROSITE" id="PS50011">
    <property type="entry name" value="PROTEIN_KINASE_DOM"/>
    <property type="match status" value="1"/>
</dbReference>
<gene>
    <name evidence="12" type="ORF">BDV98DRAFT_540764</name>
</gene>
<evidence type="ECO:0000313" key="12">
    <source>
        <dbReference type="EMBL" id="TFL06504.1"/>
    </source>
</evidence>
<dbReference type="InterPro" id="IPR000719">
    <property type="entry name" value="Prot_kinase_dom"/>
</dbReference>
<dbReference type="Proteomes" id="UP000305067">
    <property type="component" value="Unassembled WGS sequence"/>
</dbReference>
<name>A0A5C3R5V7_9AGAR</name>
<dbReference type="STRING" id="1884261.A0A5C3R5V7"/>
<keyword evidence="13" id="KW-1185">Reference proteome</keyword>
<keyword evidence="2" id="KW-0723">Serine/threonine-protein kinase</keyword>
<feature type="region of interest" description="Disordered" evidence="10">
    <location>
        <begin position="377"/>
        <end position="408"/>
    </location>
</feature>
<sequence>MAPKPCAKYQYVVTSSGPKILPVPELECKDEESPADYNIGGYLPLKVNDTFKNGRYKVLRKLGWGHFSTVWLVKDTQFGVHSALKVVKSAGRYAETARDEIKLLSQVAAASPHHPGREHIVSFLDSFCHKGPEASHICIVFEPLGENLLALIERNKKSGVPRSIVKIITKQILHGLQYLHDECDLVHTDIKPENILIAIPDVESHIHTELSFSPTASSVHVGIPPSTKNTRTGLTIPHPSHASRRQVQIFESQPLSSPGRRSGSNSASGSFNPPVQMSRISSVANASSGNIKSTVQQLNNAFAPKAPSLTHRLQPHSSELPGTANSPSTSSSSSSISANSVTTGTSSSIVSTPPTSIIHSIGTVAGGLTAIAKQLNASPAEKTDTKPAPLPMLKPSTSGTEASSSLSWRDKIGLPSSWTDKLPSALKPAPDNHFERAAHHTNSSHGHSRRASKGAPWKATEASLAPAVVVPASVSSSGDHVAQFTEPGPSTRSSSATVQLKNSGQSTPMPHATDDRRSAISPSPLSSSATASSSSHTGPSLLTRTAPSRQGASNGALHLERHMSPKLQVSHLSAHMHRRPPDSPGVPASAKPSAADLHTRQATPPTSITPTPALSIRSPITPPPTPSSQPTSPLMQYKSPIVDSVLVPKAEAPPAVIDSLSLPSLYPITVKIADLGNATPSKKHYTEDIQTRQYRAPEAILGRKDWGTRADIWSVACVMFELLTADYLFDPQGQGELFTKDDDHMAQIIELVGDFPLDAKMGGKYSRELFDHQGQLRYIRSLKPWPLKRVLIEKYSLSVTDATDLVAFMAPLLAPDMRDRKEARDMVNHPWLTVPVDEDFSQDW</sequence>
<organism evidence="12 13">
    <name type="scientific">Pterulicium gracile</name>
    <dbReference type="NCBI Taxonomy" id="1884261"/>
    <lineage>
        <taxon>Eukaryota</taxon>
        <taxon>Fungi</taxon>
        <taxon>Dikarya</taxon>
        <taxon>Basidiomycota</taxon>
        <taxon>Agaricomycotina</taxon>
        <taxon>Agaricomycetes</taxon>
        <taxon>Agaricomycetidae</taxon>
        <taxon>Agaricales</taxon>
        <taxon>Pleurotineae</taxon>
        <taxon>Pterulaceae</taxon>
        <taxon>Pterulicium</taxon>
    </lineage>
</organism>
<feature type="region of interest" description="Disordered" evidence="10">
    <location>
        <begin position="436"/>
        <end position="459"/>
    </location>
</feature>
<feature type="compositionally biased region" description="Low complexity" evidence="10">
    <location>
        <begin position="603"/>
        <end position="612"/>
    </location>
</feature>
<dbReference type="GO" id="GO:0004674">
    <property type="term" value="F:protein serine/threonine kinase activity"/>
    <property type="evidence" value="ECO:0007669"/>
    <property type="project" value="UniProtKB-KW"/>
</dbReference>
<feature type="compositionally biased region" description="Polar residues" evidence="10">
    <location>
        <begin position="488"/>
        <end position="508"/>
    </location>
</feature>
<feature type="region of interest" description="Disordered" evidence="10">
    <location>
        <begin position="216"/>
        <end position="276"/>
    </location>
</feature>